<dbReference type="InterPro" id="IPR016032">
    <property type="entry name" value="Sig_transdc_resp-reg_C-effctor"/>
</dbReference>
<dbReference type="PANTHER" id="PTHR44688:SF16">
    <property type="entry name" value="DNA-BINDING TRANSCRIPTIONAL ACTIVATOR DEVR_DOSR"/>
    <property type="match status" value="1"/>
</dbReference>
<dbReference type="Gene3D" id="1.25.40.10">
    <property type="entry name" value="Tetratricopeptide repeat domain"/>
    <property type="match status" value="1"/>
</dbReference>
<dbReference type="SUPFAM" id="SSF52540">
    <property type="entry name" value="P-loop containing nucleoside triphosphate hydrolases"/>
    <property type="match status" value="1"/>
</dbReference>
<comment type="caution">
    <text evidence="6">The sequence shown here is derived from an EMBL/GenBank/DDBJ whole genome shotgun (WGS) entry which is preliminary data.</text>
</comment>
<evidence type="ECO:0000256" key="3">
    <source>
        <dbReference type="ARBA" id="ARBA00023163"/>
    </source>
</evidence>
<keyword evidence="2" id="KW-0238">DNA-binding</keyword>
<organism evidence="6 7">
    <name type="scientific">Planosporangium mesophilum</name>
    <dbReference type="NCBI Taxonomy" id="689768"/>
    <lineage>
        <taxon>Bacteria</taxon>
        <taxon>Bacillati</taxon>
        <taxon>Actinomycetota</taxon>
        <taxon>Actinomycetes</taxon>
        <taxon>Micromonosporales</taxon>
        <taxon>Micromonosporaceae</taxon>
        <taxon>Planosporangium</taxon>
    </lineage>
</organism>
<keyword evidence="7" id="KW-1185">Reference proteome</keyword>
<dbReference type="InterPro" id="IPR011990">
    <property type="entry name" value="TPR-like_helical_dom_sf"/>
</dbReference>
<dbReference type="EMBL" id="BOON01000018">
    <property type="protein sequence ID" value="GII22446.1"/>
    <property type="molecule type" value="Genomic_DNA"/>
</dbReference>
<protein>
    <submittedName>
        <fullName evidence="6">Transcriptional regulator</fullName>
    </submittedName>
</protein>
<dbReference type="SMART" id="SM00421">
    <property type="entry name" value="HTH_LUXR"/>
    <property type="match status" value="1"/>
</dbReference>
<dbReference type="Pfam" id="PF17874">
    <property type="entry name" value="TPR_MalT"/>
    <property type="match status" value="1"/>
</dbReference>
<dbReference type="PROSITE" id="PS50043">
    <property type="entry name" value="HTH_LUXR_2"/>
    <property type="match status" value="1"/>
</dbReference>
<dbReference type="AlphaFoldDB" id="A0A8J3X097"/>
<gene>
    <name evidence="6" type="ORF">Pme01_20430</name>
</gene>
<dbReference type="Pfam" id="PF00196">
    <property type="entry name" value="GerE"/>
    <property type="match status" value="1"/>
</dbReference>
<dbReference type="CDD" id="cd06170">
    <property type="entry name" value="LuxR_C_like"/>
    <property type="match status" value="1"/>
</dbReference>
<keyword evidence="3" id="KW-0804">Transcription</keyword>
<dbReference type="InterPro" id="IPR027417">
    <property type="entry name" value="P-loop_NTPase"/>
</dbReference>
<dbReference type="Gene3D" id="1.10.10.10">
    <property type="entry name" value="Winged helix-like DNA-binding domain superfamily/Winged helix DNA-binding domain"/>
    <property type="match status" value="1"/>
</dbReference>
<evidence type="ECO:0000256" key="4">
    <source>
        <dbReference type="SAM" id="MobiDB-lite"/>
    </source>
</evidence>
<dbReference type="GO" id="GO:0006355">
    <property type="term" value="P:regulation of DNA-templated transcription"/>
    <property type="evidence" value="ECO:0007669"/>
    <property type="project" value="InterPro"/>
</dbReference>
<evidence type="ECO:0000313" key="6">
    <source>
        <dbReference type="EMBL" id="GII22446.1"/>
    </source>
</evidence>
<sequence length="894" mass="95475">MGRVHRDTGAPANRRRTAAPRRGEPEPNGGPQWPSTASRFLPPALPGTHVRRTRLLDRLDLALRHPLTLVAAPAGWGKSVLLSSWIRADRAAGPVVWVGFDAADGDRAWQHIAEALNRAGVPVPGDAPADGATGGSVCGRPAELSGPPTILILDDFHLVTDGTALANVEHLLHSGDANLRVVMLARSEPDLPLYRWRLTGQLAELRTEHLSFTPEEATALLHRHELDVPRATVRKLLSVTEGWAAGLTLAARAMSWHGEPDRVVDELGLGDRAFLDYLDREVLHRLDDGRREMLLCTSVLDYVCPGLVESLTGRHDGARVLGELEQANAFVVYCGGAHGWYRYRRLLRRAMYAELCRSAPDRIPALHTAASVWYARNGLPAEALRHALAAGDWDGATVLLVRHWRELLTGYGQGGPVMSTPAPPDTVATDPRLALAFAVSHHDAGDIDGMRAFLRRVEESPHLDESVTPILNAALLAEARTSWDADRTLTAAARLLGSAREAPAAVLDEVRAMALTATADASFALGQLEPAEVALREALPLARRSGSGRGYVAALRQQALVDLARGRLGAAVHGCQLVLGAVSRAGFTQATEISWARVVLGWACLARGRFDEAAYHIDQGMAGIEQPEPGVWTTAAIARARLYQLRGEPARGLDALAAVGVDIGSDSLPPVFGTALALTEAELRLALGDGRAAGRLVAVATKSGVLPDWTAVVTARLHLAGGDAAAAAAAVGPYATACEASLRTAEACLLHAYALRRLGNRAAGERSLERSLTLANAEGLREPFLANAALVHDALVAQLSTGTDYANIITELTGATADDRAAAPAVRPVGVDPLTERELIVLRHLRSMLSTPEIASMLSVTPNTVKTHVKNVYRKLGVGRRRDAVRRAQEVGLI</sequence>
<evidence type="ECO:0000256" key="2">
    <source>
        <dbReference type="ARBA" id="ARBA00023125"/>
    </source>
</evidence>
<dbReference type="Proteomes" id="UP000599074">
    <property type="component" value="Unassembled WGS sequence"/>
</dbReference>
<name>A0A8J3X097_9ACTN</name>
<dbReference type="RefSeq" id="WP_168114464.1">
    <property type="nucleotide sequence ID" value="NZ_BOON01000018.1"/>
</dbReference>
<reference evidence="6" key="1">
    <citation type="submission" date="2021-01" db="EMBL/GenBank/DDBJ databases">
        <title>Whole genome shotgun sequence of Planosporangium mesophilum NBRC 109066.</title>
        <authorList>
            <person name="Komaki H."/>
            <person name="Tamura T."/>
        </authorList>
    </citation>
    <scope>NUCLEOTIDE SEQUENCE</scope>
    <source>
        <strain evidence="6">NBRC 109066</strain>
    </source>
</reference>
<dbReference type="InterPro" id="IPR000792">
    <property type="entry name" value="Tscrpt_reg_LuxR_C"/>
</dbReference>
<dbReference type="InterPro" id="IPR041617">
    <property type="entry name" value="TPR_MalT"/>
</dbReference>
<accession>A0A8J3X097</accession>
<feature type="domain" description="HTH luxR-type" evidence="5">
    <location>
        <begin position="827"/>
        <end position="892"/>
    </location>
</feature>
<evidence type="ECO:0000313" key="7">
    <source>
        <dbReference type="Proteomes" id="UP000599074"/>
    </source>
</evidence>
<dbReference type="PANTHER" id="PTHR44688">
    <property type="entry name" value="DNA-BINDING TRANSCRIPTIONAL ACTIVATOR DEVR_DOSR"/>
    <property type="match status" value="1"/>
</dbReference>
<dbReference type="Pfam" id="PF25873">
    <property type="entry name" value="WHD_MalT"/>
    <property type="match status" value="1"/>
</dbReference>
<dbReference type="GO" id="GO:0003677">
    <property type="term" value="F:DNA binding"/>
    <property type="evidence" value="ECO:0007669"/>
    <property type="project" value="UniProtKB-KW"/>
</dbReference>
<feature type="region of interest" description="Disordered" evidence="4">
    <location>
        <begin position="1"/>
        <end position="46"/>
    </location>
</feature>
<dbReference type="InterPro" id="IPR059106">
    <property type="entry name" value="WHD_MalT"/>
</dbReference>
<dbReference type="SUPFAM" id="SSF46894">
    <property type="entry name" value="C-terminal effector domain of the bipartite response regulators"/>
    <property type="match status" value="1"/>
</dbReference>
<keyword evidence="1" id="KW-0805">Transcription regulation</keyword>
<dbReference type="SUPFAM" id="SSF48452">
    <property type="entry name" value="TPR-like"/>
    <property type="match status" value="1"/>
</dbReference>
<evidence type="ECO:0000256" key="1">
    <source>
        <dbReference type="ARBA" id="ARBA00023015"/>
    </source>
</evidence>
<proteinExistence type="predicted"/>
<evidence type="ECO:0000259" key="5">
    <source>
        <dbReference type="PROSITE" id="PS50043"/>
    </source>
</evidence>
<dbReference type="InterPro" id="IPR036388">
    <property type="entry name" value="WH-like_DNA-bd_sf"/>
</dbReference>
<dbReference type="PRINTS" id="PR00038">
    <property type="entry name" value="HTHLUXR"/>
</dbReference>